<proteinExistence type="predicted"/>
<accession>A0A9P6QNE8</accession>
<name>A0A9P6QNE8_9FUNG</name>
<evidence type="ECO:0000313" key="2">
    <source>
        <dbReference type="EMBL" id="KAG0274591.1"/>
    </source>
</evidence>
<feature type="compositionally biased region" description="Polar residues" evidence="1">
    <location>
        <begin position="33"/>
        <end position="47"/>
    </location>
</feature>
<dbReference type="EMBL" id="JAAAIN010005430">
    <property type="protein sequence ID" value="KAG0274591.1"/>
    <property type="molecule type" value="Genomic_DNA"/>
</dbReference>
<dbReference type="AlphaFoldDB" id="A0A9P6QNE8"/>
<gene>
    <name evidence="2" type="ORF">BGZ97_010486</name>
</gene>
<dbReference type="Proteomes" id="UP000823405">
    <property type="component" value="Unassembled WGS sequence"/>
</dbReference>
<sequence>MTKQHLDQAHPYGSATASSPAFGEDDELHKSLDISNSKAVGNTSRPQGTLGVFPENIPKPAIKTALHYPQQRIERIDQLIYCSTILLQDAPSLSPPDHNQPLNEAEATWLAE</sequence>
<organism evidence="2 3">
    <name type="scientific">Linnemannia gamsii</name>
    <dbReference type="NCBI Taxonomy" id="64522"/>
    <lineage>
        <taxon>Eukaryota</taxon>
        <taxon>Fungi</taxon>
        <taxon>Fungi incertae sedis</taxon>
        <taxon>Mucoromycota</taxon>
        <taxon>Mortierellomycotina</taxon>
        <taxon>Mortierellomycetes</taxon>
        <taxon>Mortierellales</taxon>
        <taxon>Mortierellaceae</taxon>
        <taxon>Linnemannia</taxon>
    </lineage>
</organism>
<feature type="region of interest" description="Disordered" evidence="1">
    <location>
        <begin position="90"/>
        <end position="112"/>
    </location>
</feature>
<dbReference type="OrthoDB" id="2435592at2759"/>
<feature type="region of interest" description="Disordered" evidence="1">
    <location>
        <begin position="1"/>
        <end position="56"/>
    </location>
</feature>
<feature type="non-terminal residue" evidence="2">
    <location>
        <position position="112"/>
    </location>
</feature>
<protein>
    <submittedName>
        <fullName evidence="2">Uncharacterized protein</fullName>
    </submittedName>
</protein>
<reference evidence="2" key="1">
    <citation type="journal article" date="2020" name="Fungal Divers.">
        <title>Resolving the Mortierellaceae phylogeny through synthesis of multi-gene phylogenetics and phylogenomics.</title>
        <authorList>
            <person name="Vandepol N."/>
            <person name="Liber J."/>
            <person name="Desiro A."/>
            <person name="Na H."/>
            <person name="Kennedy M."/>
            <person name="Barry K."/>
            <person name="Grigoriev I.V."/>
            <person name="Miller A.N."/>
            <person name="O'Donnell K."/>
            <person name="Stajich J.E."/>
            <person name="Bonito G."/>
        </authorList>
    </citation>
    <scope>NUCLEOTIDE SEQUENCE</scope>
    <source>
        <strain evidence="2">NVP60</strain>
    </source>
</reference>
<evidence type="ECO:0000256" key="1">
    <source>
        <dbReference type="SAM" id="MobiDB-lite"/>
    </source>
</evidence>
<evidence type="ECO:0000313" key="3">
    <source>
        <dbReference type="Proteomes" id="UP000823405"/>
    </source>
</evidence>
<comment type="caution">
    <text evidence="2">The sequence shown here is derived from an EMBL/GenBank/DDBJ whole genome shotgun (WGS) entry which is preliminary data.</text>
</comment>
<keyword evidence="3" id="KW-1185">Reference proteome</keyword>